<protein>
    <recommendedName>
        <fullName evidence="4">CxC1-like cysteine cluster associated with KDZ transposases domain-containing protein</fullName>
    </recommendedName>
</protein>
<name>A0A8H6Z2P3_9AGAR</name>
<reference evidence="2" key="1">
    <citation type="submission" date="2020-05" db="EMBL/GenBank/DDBJ databases">
        <title>Mycena genomes resolve the evolution of fungal bioluminescence.</title>
        <authorList>
            <person name="Tsai I.J."/>
        </authorList>
    </citation>
    <scope>NUCLEOTIDE SEQUENCE</scope>
    <source>
        <strain evidence="2">CCC161011</strain>
    </source>
</reference>
<dbReference type="Proteomes" id="UP000620124">
    <property type="component" value="Unassembled WGS sequence"/>
</dbReference>
<sequence length="638" mass="72606">MKRKAGLSSSYKISFGDSKTTKKVSLNKANDERHKKQKIINEQLSALSFTARQELIGDGQYDIDMGVIPESYDLDGNNGWQDIDSDEEEALSRPPPGEEGFNHSHAGKEDVFHQIYDQCVPGRHDSRKRTLRVQRTVDAWRRIMPELVDAYLALKMNGPVDSSENSEAWILPVIGFDELGDRRFIHTGVTANATLIQHGYLGASPERVTRAFPIRLFEIYRQLHRVCPRFTLDALGKTLTHLHQGPRLKTLTDQLSTAYDAYLEILRHVDVRVDAALKRDSAWYSGNVCAPCLYHTENEDKLKYSFLGCMDGNNSLKLVDSTFRPGSVRPDDRASTSFRWLSPEYVDTFKDEVVDSRKKAHTKQPEAQTEPSTQRLSPVPPPPEVSQPASASNSEPINPEPTGTDSNEDVAWLNELEIGADAEELKNTIDTCVQRWKAAGPEAQKKMFALFAISVSGTFIFQNYRQALEKITSNRSQLVTLEAELGTSADDYEKFHRAEVKFFQDLRSQPQSTQQASEYVDLLLKMHQARSESDEANRDFKQLDHHIINGGYTRPEIARVRTRYRTTWDKYLATQETTRRYEEEHNIETRWEPGSREWTDALALLTECKYREALTEVERLVVARLLELTKLGMSGVGE</sequence>
<dbReference type="OrthoDB" id="2505969at2759"/>
<feature type="compositionally biased region" description="Polar residues" evidence="1">
    <location>
        <begin position="393"/>
        <end position="405"/>
    </location>
</feature>
<evidence type="ECO:0000256" key="1">
    <source>
        <dbReference type="SAM" id="MobiDB-lite"/>
    </source>
</evidence>
<dbReference type="Pfam" id="PF18758">
    <property type="entry name" value="KDZ"/>
    <property type="match status" value="1"/>
</dbReference>
<evidence type="ECO:0000313" key="3">
    <source>
        <dbReference type="Proteomes" id="UP000620124"/>
    </source>
</evidence>
<comment type="caution">
    <text evidence="2">The sequence shown here is derived from an EMBL/GenBank/DDBJ whole genome shotgun (WGS) entry which is preliminary data.</text>
</comment>
<dbReference type="AlphaFoldDB" id="A0A8H6Z2P3"/>
<feature type="region of interest" description="Disordered" evidence="1">
    <location>
        <begin position="356"/>
        <end position="407"/>
    </location>
</feature>
<accession>A0A8H6Z2P3</accession>
<feature type="compositionally biased region" description="Polar residues" evidence="1">
    <location>
        <begin position="365"/>
        <end position="376"/>
    </location>
</feature>
<feature type="region of interest" description="Disordered" evidence="1">
    <location>
        <begin position="77"/>
        <end position="105"/>
    </location>
</feature>
<gene>
    <name evidence="2" type="ORF">MVEN_00005600</name>
</gene>
<proteinExistence type="predicted"/>
<dbReference type="EMBL" id="JACAZI010000001">
    <property type="protein sequence ID" value="KAF7371508.1"/>
    <property type="molecule type" value="Genomic_DNA"/>
</dbReference>
<evidence type="ECO:0000313" key="2">
    <source>
        <dbReference type="EMBL" id="KAF7371508.1"/>
    </source>
</evidence>
<dbReference type="InterPro" id="IPR040521">
    <property type="entry name" value="KDZ"/>
</dbReference>
<keyword evidence="3" id="KW-1185">Reference proteome</keyword>
<evidence type="ECO:0008006" key="4">
    <source>
        <dbReference type="Google" id="ProtNLM"/>
    </source>
</evidence>
<organism evidence="2 3">
    <name type="scientific">Mycena venus</name>
    <dbReference type="NCBI Taxonomy" id="2733690"/>
    <lineage>
        <taxon>Eukaryota</taxon>
        <taxon>Fungi</taxon>
        <taxon>Dikarya</taxon>
        <taxon>Basidiomycota</taxon>
        <taxon>Agaricomycotina</taxon>
        <taxon>Agaricomycetes</taxon>
        <taxon>Agaricomycetidae</taxon>
        <taxon>Agaricales</taxon>
        <taxon>Marasmiineae</taxon>
        <taxon>Mycenaceae</taxon>
        <taxon>Mycena</taxon>
    </lineage>
</organism>